<accession>A0A151CG38</accession>
<dbReference type="EMBL" id="LNKT01000023">
    <property type="protein sequence ID" value="KYJ86500.1"/>
    <property type="molecule type" value="Genomic_DNA"/>
</dbReference>
<feature type="chain" id="PRO_5007578454" evidence="1">
    <location>
        <begin position="17"/>
        <end position="154"/>
    </location>
</feature>
<sequence length="154" mass="17420">MKKLILFLLLVLGLNAADDAMLVGQWNSVTRGLNNGTQTTEKEYMKFNADYTFGVVFLVTVQKGNAYVKDLRIEGTGIWKTRGNILVVVVKDVEVPVAGEVYGISQTSLEQIASTFHNRFKNDPIRILVMKELGAQKLVTENKRKQIITYKRQR</sequence>
<reference evidence="2 3" key="1">
    <citation type="submission" date="2015-11" db="EMBL/GenBank/DDBJ databases">
        <title>Draft genome of Sulfurovum riftiae 1812E, a member of the Epsilonproteobacteria isolated from the tube of the deep-sea hydrothermal vent tubewom Riftia pachyptila.</title>
        <authorList>
            <person name="Vetriani C."/>
            <person name="Giovannelli D."/>
        </authorList>
    </citation>
    <scope>NUCLEOTIDE SEQUENCE [LARGE SCALE GENOMIC DNA]</scope>
    <source>
        <strain evidence="2 3">1812E</strain>
    </source>
</reference>
<dbReference type="Proteomes" id="UP000075359">
    <property type="component" value="Unassembled WGS sequence"/>
</dbReference>
<name>A0A151CG38_9BACT</name>
<comment type="caution">
    <text evidence="2">The sequence shown here is derived from an EMBL/GenBank/DDBJ whole genome shotgun (WGS) entry which is preliminary data.</text>
</comment>
<keyword evidence="1" id="KW-0732">Signal</keyword>
<proteinExistence type="predicted"/>
<gene>
    <name evidence="2" type="ORF">AS592_06755</name>
</gene>
<organism evidence="2 3">
    <name type="scientific">Sulfurovum riftiae</name>
    <dbReference type="NCBI Taxonomy" id="1630136"/>
    <lineage>
        <taxon>Bacteria</taxon>
        <taxon>Pseudomonadati</taxon>
        <taxon>Campylobacterota</taxon>
        <taxon>Epsilonproteobacteria</taxon>
        <taxon>Campylobacterales</taxon>
        <taxon>Sulfurovaceae</taxon>
        <taxon>Sulfurovum</taxon>
    </lineage>
</organism>
<dbReference type="RefSeq" id="WP_067330779.1">
    <property type="nucleotide sequence ID" value="NZ_LNKT01000023.1"/>
</dbReference>
<keyword evidence="3" id="KW-1185">Reference proteome</keyword>
<evidence type="ECO:0000313" key="3">
    <source>
        <dbReference type="Proteomes" id="UP000075359"/>
    </source>
</evidence>
<dbReference type="OrthoDB" id="9836373at2"/>
<dbReference type="AlphaFoldDB" id="A0A151CG38"/>
<evidence type="ECO:0000256" key="1">
    <source>
        <dbReference type="SAM" id="SignalP"/>
    </source>
</evidence>
<evidence type="ECO:0000313" key="2">
    <source>
        <dbReference type="EMBL" id="KYJ86500.1"/>
    </source>
</evidence>
<feature type="signal peptide" evidence="1">
    <location>
        <begin position="1"/>
        <end position="16"/>
    </location>
</feature>
<protein>
    <submittedName>
        <fullName evidence="2">Uncharacterized protein</fullName>
    </submittedName>
</protein>